<name>A0ABR6EKZ3_9ACTN</name>
<evidence type="ECO:0000313" key="6">
    <source>
        <dbReference type="EMBL" id="MBB1246006.1"/>
    </source>
</evidence>
<evidence type="ECO:0000259" key="5">
    <source>
        <dbReference type="Pfam" id="PF00149"/>
    </source>
</evidence>
<dbReference type="Gene3D" id="3.60.21.10">
    <property type="match status" value="1"/>
</dbReference>
<keyword evidence="7" id="KW-1185">Reference proteome</keyword>
<dbReference type="InterPro" id="IPR029052">
    <property type="entry name" value="Metallo-depent_PP-like"/>
</dbReference>
<evidence type="ECO:0000256" key="4">
    <source>
        <dbReference type="ARBA" id="ARBA00025742"/>
    </source>
</evidence>
<accession>A0ABR6EKZ3</accession>
<gene>
    <name evidence="6" type="ORF">GL263_20975</name>
</gene>
<comment type="caution">
    <text evidence="6">The sequence shown here is derived from an EMBL/GenBank/DDBJ whole genome shotgun (WGS) entry which is preliminary data.</text>
</comment>
<dbReference type="InterPro" id="IPR004843">
    <property type="entry name" value="Calcineurin-like_PHP"/>
</dbReference>
<dbReference type="SUPFAM" id="SSF56300">
    <property type="entry name" value="Metallo-dependent phosphatases"/>
    <property type="match status" value="1"/>
</dbReference>
<sequence length="146" mass="15507">MTVLAHMSDLHLDGGAATADRVRRVVDHLTGLPGGVDAVLVTGDLADHGTEEEYREAREALAPLRDRYRVLTCPGNHDSRPEYRAVLLGLPAGTAPVNEVHEVGGVRVLMCDSSIPGRAEGELTPGTLHWLDTTLAAAPDQPAFVA</sequence>
<keyword evidence="3" id="KW-0408">Iron</keyword>
<dbReference type="InterPro" id="IPR050884">
    <property type="entry name" value="CNP_phosphodiesterase-III"/>
</dbReference>
<organism evidence="6 7">
    <name type="scientific">Streptomyces durbertensis</name>
    <dbReference type="NCBI Taxonomy" id="2448886"/>
    <lineage>
        <taxon>Bacteria</taxon>
        <taxon>Bacillati</taxon>
        <taxon>Actinomycetota</taxon>
        <taxon>Actinomycetes</taxon>
        <taxon>Kitasatosporales</taxon>
        <taxon>Streptomycetaceae</taxon>
        <taxon>Streptomyces</taxon>
    </lineage>
</organism>
<protein>
    <submittedName>
        <fullName evidence="6">Metallophosphoesterase</fullName>
    </submittedName>
</protein>
<evidence type="ECO:0000256" key="1">
    <source>
        <dbReference type="ARBA" id="ARBA00022723"/>
    </source>
</evidence>
<evidence type="ECO:0000256" key="3">
    <source>
        <dbReference type="ARBA" id="ARBA00023004"/>
    </source>
</evidence>
<evidence type="ECO:0000313" key="7">
    <source>
        <dbReference type="Proteomes" id="UP000766698"/>
    </source>
</evidence>
<dbReference type="PANTHER" id="PTHR42988:SF2">
    <property type="entry name" value="CYCLIC NUCLEOTIDE PHOSPHODIESTERASE CBUA0032-RELATED"/>
    <property type="match status" value="1"/>
</dbReference>
<dbReference type="PANTHER" id="PTHR42988">
    <property type="entry name" value="PHOSPHOHYDROLASE"/>
    <property type="match status" value="1"/>
</dbReference>
<feature type="non-terminal residue" evidence="6">
    <location>
        <position position="146"/>
    </location>
</feature>
<reference evidence="7" key="1">
    <citation type="journal article" date="2020" name="Syst. Appl. Microbiol.">
        <title>Streptomyces alkaliterrae sp. nov., isolated from an alkaline soil, and emended descriptions of Streptomyces alkaliphilus, Streptomyces calidiresistens and Streptomyces durbertensis.</title>
        <authorList>
            <person name="Swiecimska M."/>
            <person name="Golinska P."/>
            <person name="Nouioui I."/>
            <person name="Wypij M."/>
            <person name="Rai M."/>
            <person name="Sangal V."/>
            <person name="Goodfellow M."/>
        </authorList>
    </citation>
    <scope>NUCLEOTIDE SEQUENCE [LARGE SCALE GENOMIC DNA]</scope>
    <source>
        <strain evidence="7">DSM 104538</strain>
    </source>
</reference>
<proteinExistence type="inferred from homology"/>
<comment type="similarity">
    <text evidence="4">Belongs to the cyclic nucleotide phosphodiesterase class-III family.</text>
</comment>
<dbReference type="EMBL" id="WMLF01000388">
    <property type="protein sequence ID" value="MBB1246006.1"/>
    <property type="molecule type" value="Genomic_DNA"/>
</dbReference>
<feature type="domain" description="Calcineurin-like phosphoesterase" evidence="5">
    <location>
        <begin position="4"/>
        <end position="84"/>
    </location>
</feature>
<keyword evidence="1" id="KW-0479">Metal-binding</keyword>
<dbReference type="Pfam" id="PF00149">
    <property type="entry name" value="Metallophos"/>
    <property type="match status" value="1"/>
</dbReference>
<evidence type="ECO:0000256" key="2">
    <source>
        <dbReference type="ARBA" id="ARBA00022801"/>
    </source>
</evidence>
<dbReference type="Proteomes" id="UP000766698">
    <property type="component" value="Unassembled WGS sequence"/>
</dbReference>
<keyword evidence="2" id="KW-0378">Hydrolase</keyword>